<feature type="transmembrane region" description="Helical" evidence="2">
    <location>
        <begin position="29"/>
        <end position="47"/>
    </location>
</feature>
<keyword evidence="2" id="KW-1133">Transmembrane helix</keyword>
<feature type="transmembrane region" description="Helical" evidence="2">
    <location>
        <begin position="418"/>
        <end position="439"/>
    </location>
</feature>
<gene>
    <name evidence="3" type="ORF">C9I99_21030</name>
</gene>
<accession>A0A2T3ITI8</accession>
<feature type="transmembrane region" description="Helical" evidence="2">
    <location>
        <begin position="497"/>
        <end position="515"/>
    </location>
</feature>
<evidence type="ECO:0000256" key="1">
    <source>
        <dbReference type="SAM" id="MobiDB-lite"/>
    </source>
</evidence>
<dbReference type="RefSeq" id="WP_107350805.1">
    <property type="nucleotide sequence ID" value="NZ_PYMH01000013.1"/>
</dbReference>
<evidence type="ECO:0008006" key="5">
    <source>
        <dbReference type="Google" id="ProtNLM"/>
    </source>
</evidence>
<protein>
    <recommendedName>
        <fullName evidence="5">TraG N-terminal Proteobacteria domain-containing protein</fullName>
    </recommendedName>
</protein>
<feature type="transmembrane region" description="Helical" evidence="2">
    <location>
        <begin position="451"/>
        <end position="477"/>
    </location>
</feature>
<proteinExistence type="predicted"/>
<keyword evidence="2" id="KW-0472">Membrane</keyword>
<feature type="transmembrane region" description="Helical" evidence="2">
    <location>
        <begin position="68"/>
        <end position="85"/>
    </location>
</feature>
<evidence type="ECO:0000256" key="2">
    <source>
        <dbReference type="SAM" id="Phobius"/>
    </source>
</evidence>
<dbReference type="AlphaFoldDB" id="A0A2T3ITI8"/>
<dbReference type="OrthoDB" id="5865543at2"/>
<keyword evidence="2" id="KW-0812">Transmembrane</keyword>
<evidence type="ECO:0000313" key="4">
    <source>
        <dbReference type="Proteomes" id="UP000241222"/>
    </source>
</evidence>
<sequence>MVISEPTGLFILPFMITLGANAWNLFNELGIIFIPFALAILSAIMKARTMGKDAGSPAMMSIKLVERSYIVMLPALLIATAPVNMGGTPTYTYRQYACADVPSIISNATNVSDLRPNSNFSDMYGNDRPSLLMGLTHELSTVINGVSIGFLNCATGENAHEIAEILSKAEIKNKLVFDMVRDFDNQCYQEAVTRLNTYKRNNVAMNIDFDLPPYNTPAALAFDSIAVQQLYNGGIRSGGADSQLYFNTNSRWPSHDPNDSVVTCNVAVNDVRTLILDEVDENLQHWRNMLSNDRDIETYAARIASFRNQSGGLDTNLTTNDGLNEIIRTAYQNTATSWASDFIVSYDVFADDNERNRSRMAIYQSEVVPEREPYEAANREAMRGINTDTGPIGTLEYLGLAFSSMGESIRSSMLQRTLPVGATLLQGFIFMTVPIIFVIAGYNGMVISRVLLFYFSLAMIPFWLQLGDLFESVIVYLISDFSDGINIENEVAKQSMIYIGLALKVLAIGAWFTFMQTLGIRATTMATAAIMASATSAASAAQRGVIMGMNKFMQGYNKGQNENDDDDDDPQQPSIV</sequence>
<comment type="caution">
    <text evidence="3">The sequence shown here is derived from an EMBL/GenBank/DDBJ whole genome shotgun (WGS) entry which is preliminary data.</text>
</comment>
<reference evidence="3 4" key="1">
    <citation type="submission" date="2018-03" db="EMBL/GenBank/DDBJ databases">
        <title>Whole genome sequencing of Histamine producing bacteria.</title>
        <authorList>
            <person name="Butler K."/>
        </authorList>
    </citation>
    <scope>NUCLEOTIDE SEQUENCE [LARGE SCALE GENOMIC DNA]</scope>
    <source>
        <strain evidence="3 4">JCM 13586</strain>
    </source>
</reference>
<dbReference type="EMBL" id="PYMH01000013">
    <property type="protein sequence ID" value="PSU31674.1"/>
    <property type="molecule type" value="Genomic_DNA"/>
</dbReference>
<keyword evidence="4" id="KW-1185">Reference proteome</keyword>
<name>A0A2T3ITI8_9GAMM</name>
<dbReference type="Proteomes" id="UP000241222">
    <property type="component" value="Unassembled WGS sequence"/>
</dbReference>
<organism evidence="3 4">
    <name type="scientific">Photobacterium lutimaris</name>
    <dbReference type="NCBI Taxonomy" id="388278"/>
    <lineage>
        <taxon>Bacteria</taxon>
        <taxon>Pseudomonadati</taxon>
        <taxon>Pseudomonadota</taxon>
        <taxon>Gammaproteobacteria</taxon>
        <taxon>Vibrionales</taxon>
        <taxon>Vibrionaceae</taxon>
        <taxon>Photobacterium</taxon>
    </lineage>
</organism>
<feature type="region of interest" description="Disordered" evidence="1">
    <location>
        <begin position="557"/>
        <end position="576"/>
    </location>
</feature>
<evidence type="ECO:0000313" key="3">
    <source>
        <dbReference type="EMBL" id="PSU31674.1"/>
    </source>
</evidence>